<dbReference type="RefSeq" id="WP_272748030.1">
    <property type="nucleotide sequence ID" value="NZ_JAQQKX010000007.1"/>
</dbReference>
<dbReference type="Proteomes" id="UP001214854">
    <property type="component" value="Unassembled WGS sequence"/>
</dbReference>
<dbReference type="InterPro" id="IPR036328">
    <property type="entry name" value="MliC_sf"/>
</dbReference>
<comment type="caution">
    <text evidence="7">The sequence shown here is derived from an EMBL/GenBank/DDBJ whole genome shotgun (WGS) entry which is preliminary data.</text>
</comment>
<gene>
    <name evidence="7" type="ORF">PQU92_09750</name>
</gene>
<protein>
    <submittedName>
        <fullName evidence="7">MliC family protein</fullName>
    </submittedName>
</protein>
<feature type="domain" description="C-type lysozyme inhibitor" evidence="6">
    <location>
        <begin position="63"/>
        <end position="123"/>
    </location>
</feature>
<feature type="signal peptide" evidence="5">
    <location>
        <begin position="1"/>
        <end position="19"/>
    </location>
</feature>
<evidence type="ECO:0000256" key="1">
    <source>
        <dbReference type="ARBA" id="ARBA00022729"/>
    </source>
</evidence>
<evidence type="ECO:0000256" key="4">
    <source>
        <dbReference type="ARBA" id="ARBA00023288"/>
    </source>
</evidence>
<name>A0ABT5HU12_9CAUL</name>
<evidence type="ECO:0000256" key="5">
    <source>
        <dbReference type="SAM" id="SignalP"/>
    </source>
</evidence>
<sequence>MRKTAAIALLGALSFTALAACSKPEAQQAVEEVQETAGELASDAGQAMSSTAADFATSDPIAYTCAMGTSLSVVFSDKTAEVTIVSDSNRKVSLTETPSSDGTLYQATGYSFKTKGNDAWWGAKEESCTKS</sequence>
<dbReference type="PROSITE" id="PS51257">
    <property type="entry name" value="PROKAR_LIPOPROTEIN"/>
    <property type="match status" value="1"/>
</dbReference>
<dbReference type="EMBL" id="JAQQKX010000007">
    <property type="protein sequence ID" value="MDC7683560.1"/>
    <property type="molecule type" value="Genomic_DNA"/>
</dbReference>
<evidence type="ECO:0000259" key="6">
    <source>
        <dbReference type="Pfam" id="PF09864"/>
    </source>
</evidence>
<dbReference type="SUPFAM" id="SSF141488">
    <property type="entry name" value="YdhA-like"/>
    <property type="match status" value="1"/>
</dbReference>
<dbReference type="Gene3D" id="2.40.128.200">
    <property type="match status" value="1"/>
</dbReference>
<keyword evidence="3" id="KW-0564">Palmitate</keyword>
<proteinExistence type="predicted"/>
<evidence type="ECO:0000256" key="2">
    <source>
        <dbReference type="ARBA" id="ARBA00023136"/>
    </source>
</evidence>
<dbReference type="InterPro" id="IPR018660">
    <property type="entry name" value="MliC"/>
</dbReference>
<keyword evidence="4" id="KW-0449">Lipoprotein</keyword>
<organism evidence="7 8">
    <name type="scientific">Asticcacaulis aquaticus</name>
    <dbReference type="NCBI Taxonomy" id="2984212"/>
    <lineage>
        <taxon>Bacteria</taxon>
        <taxon>Pseudomonadati</taxon>
        <taxon>Pseudomonadota</taxon>
        <taxon>Alphaproteobacteria</taxon>
        <taxon>Caulobacterales</taxon>
        <taxon>Caulobacteraceae</taxon>
        <taxon>Asticcacaulis</taxon>
    </lineage>
</organism>
<feature type="chain" id="PRO_5045879537" evidence="5">
    <location>
        <begin position="20"/>
        <end position="131"/>
    </location>
</feature>
<reference evidence="7 8" key="1">
    <citation type="submission" date="2023-01" db="EMBL/GenBank/DDBJ databases">
        <title>Novel species of the genus Asticcacaulis isolated from rivers.</title>
        <authorList>
            <person name="Lu H."/>
        </authorList>
    </citation>
    <scope>NUCLEOTIDE SEQUENCE [LARGE SCALE GENOMIC DNA]</scope>
    <source>
        <strain evidence="7 8">BYS171W</strain>
    </source>
</reference>
<keyword evidence="2" id="KW-0472">Membrane</keyword>
<evidence type="ECO:0000256" key="3">
    <source>
        <dbReference type="ARBA" id="ARBA00023139"/>
    </source>
</evidence>
<evidence type="ECO:0000313" key="8">
    <source>
        <dbReference type="Proteomes" id="UP001214854"/>
    </source>
</evidence>
<dbReference type="Pfam" id="PF09864">
    <property type="entry name" value="MliC"/>
    <property type="match status" value="1"/>
</dbReference>
<keyword evidence="1 5" id="KW-0732">Signal</keyword>
<evidence type="ECO:0000313" key="7">
    <source>
        <dbReference type="EMBL" id="MDC7683560.1"/>
    </source>
</evidence>
<accession>A0ABT5HU12</accession>
<keyword evidence="8" id="KW-1185">Reference proteome</keyword>